<sequence length="256" mass="27909">MRQKRKSMPAAGSPSSSRVSVIIPVMNEKKTLRSVLREARKLNPLEIIVVANGSTDGSKEVALAKGARVISFEHPLGHDVGRSVGALHATGDILLFMDGDIIIPAAQLLPFIRAVRHGVDVALNRYSGPVQTQQVHPVVLAKHALNSMLGRSDLRGCSMTAIPHALSRRALNTIGAEHLSVPPKAQTIALVKQLRVEAVHHVDVSTVNPIRRRNHGVDPLRDLIVGDHLEAIHWLVQATNERAHHSDLARNRSLVR</sequence>
<keyword evidence="6" id="KW-1185">Reference proteome</keyword>
<gene>
    <name evidence="5" type="ORF">ACFQ4B_19580</name>
</gene>
<evidence type="ECO:0000256" key="1">
    <source>
        <dbReference type="ARBA" id="ARBA00006739"/>
    </source>
</evidence>
<keyword evidence="2" id="KW-0328">Glycosyltransferase</keyword>
<name>A0ABW3UNL8_9BACL</name>
<accession>A0ABW3UNL8</accession>
<dbReference type="InterPro" id="IPR029044">
    <property type="entry name" value="Nucleotide-diphossugar_trans"/>
</dbReference>
<comment type="caution">
    <text evidence="5">The sequence shown here is derived from an EMBL/GenBank/DDBJ whole genome shotgun (WGS) entry which is preliminary data.</text>
</comment>
<dbReference type="EMBL" id="JBHTLU010000024">
    <property type="protein sequence ID" value="MFD1222328.1"/>
    <property type="molecule type" value="Genomic_DNA"/>
</dbReference>
<evidence type="ECO:0000256" key="2">
    <source>
        <dbReference type="ARBA" id="ARBA00022676"/>
    </source>
</evidence>
<dbReference type="Gene3D" id="3.90.550.10">
    <property type="entry name" value="Spore Coat Polysaccharide Biosynthesis Protein SpsA, Chain A"/>
    <property type="match status" value="1"/>
</dbReference>
<dbReference type="InterPro" id="IPR039528">
    <property type="entry name" value="DPM1-like"/>
</dbReference>
<dbReference type="Pfam" id="PF00535">
    <property type="entry name" value="Glycos_transf_2"/>
    <property type="match status" value="1"/>
</dbReference>
<dbReference type="RefSeq" id="WP_144027817.1">
    <property type="nucleotide sequence ID" value="NZ_BAABJG010000008.1"/>
</dbReference>
<dbReference type="PANTHER" id="PTHR43398:SF1">
    <property type="entry name" value="DOLICHOL-PHOSPHATE MANNOSYLTRANSFERASE SUBUNIT 1"/>
    <property type="match status" value="1"/>
</dbReference>
<feature type="domain" description="Glycosyltransferase 2-like" evidence="4">
    <location>
        <begin position="20"/>
        <end position="138"/>
    </location>
</feature>
<comment type="similarity">
    <text evidence="1">Belongs to the glycosyltransferase 2 family.</text>
</comment>
<evidence type="ECO:0000313" key="5">
    <source>
        <dbReference type="EMBL" id="MFD1222328.1"/>
    </source>
</evidence>
<dbReference type="InterPro" id="IPR001173">
    <property type="entry name" value="Glyco_trans_2-like"/>
</dbReference>
<evidence type="ECO:0000313" key="6">
    <source>
        <dbReference type="Proteomes" id="UP001597180"/>
    </source>
</evidence>
<keyword evidence="3" id="KW-0808">Transferase</keyword>
<dbReference type="SUPFAM" id="SSF53448">
    <property type="entry name" value="Nucleotide-diphospho-sugar transferases"/>
    <property type="match status" value="1"/>
</dbReference>
<dbReference type="Proteomes" id="UP001597180">
    <property type="component" value="Unassembled WGS sequence"/>
</dbReference>
<dbReference type="PANTHER" id="PTHR43398">
    <property type="entry name" value="DOLICHOL-PHOSPHATE MANNOSYLTRANSFERASE SUBUNIT 1"/>
    <property type="match status" value="1"/>
</dbReference>
<reference evidence="6" key="1">
    <citation type="journal article" date="2019" name="Int. J. Syst. Evol. Microbiol.">
        <title>The Global Catalogue of Microorganisms (GCM) 10K type strain sequencing project: providing services to taxonomists for standard genome sequencing and annotation.</title>
        <authorList>
            <consortium name="The Broad Institute Genomics Platform"/>
            <consortium name="The Broad Institute Genome Sequencing Center for Infectious Disease"/>
            <person name="Wu L."/>
            <person name="Ma J."/>
        </authorList>
    </citation>
    <scope>NUCLEOTIDE SEQUENCE [LARGE SCALE GENOMIC DNA]</scope>
    <source>
        <strain evidence="6">CCUG 53270</strain>
    </source>
</reference>
<evidence type="ECO:0000256" key="3">
    <source>
        <dbReference type="ARBA" id="ARBA00022679"/>
    </source>
</evidence>
<protein>
    <submittedName>
        <fullName evidence="5">Glycosyltransferase family 2 protein</fullName>
    </submittedName>
</protein>
<proteinExistence type="inferred from homology"/>
<evidence type="ECO:0000259" key="4">
    <source>
        <dbReference type="Pfam" id="PF00535"/>
    </source>
</evidence>
<organism evidence="5 6">
    <name type="scientific">Paenibacillus vulneris</name>
    <dbReference type="NCBI Taxonomy" id="1133364"/>
    <lineage>
        <taxon>Bacteria</taxon>
        <taxon>Bacillati</taxon>
        <taxon>Bacillota</taxon>
        <taxon>Bacilli</taxon>
        <taxon>Bacillales</taxon>
        <taxon>Paenibacillaceae</taxon>
        <taxon>Paenibacillus</taxon>
    </lineage>
</organism>